<evidence type="ECO:0000313" key="4">
    <source>
        <dbReference type="EMBL" id="KJU84891.1"/>
    </source>
</evidence>
<dbReference type="PANTHER" id="PTHR10566:SF113">
    <property type="entry name" value="PROTEIN ACTIVITY OF BC1 COMPLEX KINASE 7, CHLOROPLASTIC"/>
    <property type="match status" value="1"/>
</dbReference>
<comment type="caution">
    <text evidence="4">The sequence shown here is derived from an EMBL/GenBank/DDBJ whole genome shotgun (WGS) entry which is preliminary data.</text>
</comment>
<accession>A0A0F3GSS7</accession>
<dbReference type="Pfam" id="PF03109">
    <property type="entry name" value="ABC1"/>
    <property type="match status" value="1"/>
</dbReference>
<dbReference type="GO" id="GO:0016301">
    <property type="term" value="F:kinase activity"/>
    <property type="evidence" value="ECO:0007669"/>
    <property type="project" value="UniProtKB-KW"/>
</dbReference>
<organism evidence="4 5">
    <name type="scientific">Candidatus Magnetobacterium bavaricum</name>
    <dbReference type="NCBI Taxonomy" id="29290"/>
    <lineage>
        <taxon>Bacteria</taxon>
        <taxon>Pseudomonadati</taxon>
        <taxon>Nitrospirota</taxon>
        <taxon>Thermodesulfovibrionia</taxon>
        <taxon>Thermodesulfovibrionales</taxon>
        <taxon>Candidatus Magnetobacteriaceae</taxon>
        <taxon>Candidatus Magnetobacterium</taxon>
    </lineage>
</organism>
<feature type="domain" description="ABC1 atypical kinase-like" evidence="3">
    <location>
        <begin position="101"/>
        <end position="343"/>
    </location>
</feature>
<keyword evidence="2" id="KW-0472">Membrane</keyword>
<dbReference type="EMBL" id="LACI01001248">
    <property type="protein sequence ID" value="KJU84891.1"/>
    <property type="molecule type" value="Genomic_DNA"/>
</dbReference>
<evidence type="ECO:0000256" key="2">
    <source>
        <dbReference type="SAM" id="Phobius"/>
    </source>
</evidence>
<dbReference type="AlphaFoldDB" id="A0A0F3GSS7"/>
<keyword evidence="4" id="KW-0418">Kinase</keyword>
<dbReference type="InterPro" id="IPR004147">
    <property type="entry name" value="ABC1_dom"/>
</dbReference>
<dbReference type="SUPFAM" id="SSF56112">
    <property type="entry name" value="Protein kinase-like (PK-like)"/>
    <property type="match status" value="1"/>
</dbReference>
<dbReference type="InterPro" id="IPR050154">
    <property type="entry name" value="UbiB_kinase"/>
</dbReference>
<dbReference type="CDD" id="cd05121">
    <property type="entry name" value="ABC1_ADCK3-like"/>
    <property type="match status" value="1"/>
</dbReference>
<evidence type="ECO:0000313" key="5">
    <source>
        <dbReference type="Proteomes" id="UP000033423"/>
    </source>
</evidence>
<evidence type="ECO:0000256" key="1">
    <source>
        <dbReference type="ARBA" id="ARBA00009670"/>
    </source>
</evidence>
<evidence type="ECO:0000259" key="3">
    <source>
        <dbReference type="Pfam" id="PF03109"/>
    </source>
</evidence>
<reference evidence="4 5" key="1">
    <citation type="submission" date="2015-02" db="EMBL/GenBank/DDBJ databases">
        <title>Single-cell genomics of uncultivated deep-branching MTB reveals a conserved set of magnetosome genes.</title>
        <authorList>
            <person name="Kolinko S."/>
            <person name="Richter M."/>
            <person name="Glockner F.O."/>
            <person name="Brachmann A."/>
            <person name="Schuler D."/>
        </authorList>
    </citation>
    <scope>NUCLEOTIDE SEQUENCE [LARGE SCALE GENOMIC DNA]</scope>
    <source>
        <strain evidence="4">TM-1</strain>
    </source>
</reference>
<keyword evidence="4" id="KW-0808">Transferase</keyword>
<sequence>MLSELLRLRRTYKNINRISQIVNVFIKHGFGQVVEMLNLSRLIPFRKRLKLLAEGELIETTVAERLRRAFAELGPSFIKLAQILSSRPDLITEKYAGEFEKLQDEVPPFDFTEVRRIIETDLKAPIEDIFASIDDKPIAAASISQVHNAVLKDGTKVVVKVQRPRIREIIETDISIMKFLSTLMIKYLPDAEVFNPLGIVEEFAKTIRRELNFTEEVRNIARFAANFKYSGAIKIPLTYDKYISDRVIVMERIEGIRMSDLDAIDRAGLDRHDIAVKLVNAYFKMILDDGFFHADPHPGNLFVLDDGRIAIVDFGMVGWITPDVMESMAAILLALINKDFGSMIDEFIALGMVTEEVDLDRFKHDFMADMMELLLPLYDSALAEINFAQYLDTVTRLSIKHKLRIPSSMLLIDKCMLIIDSIVRDLDPGFNFISHATPYTSMLLRKKYGPKRVIDKFQRNFSEVADAVIDTPKKLRVLLRRLINNELTVKISLVGIDRLIRDLDRSTNRLSFSIVIASIIMSSSILTVSGVGAKVFDVPAIGTLGFVIAFFLGIWLIISILRSGRL</sequence>
<name>A0A0F3GSS7_9BACT</name>
<dbReference type="InterPro" id="IPR011009">
    <property type="entry name" value="Kinase-like_dom_sf"/>
</dbReference>
<dbReference type="Proteomes" id="UP000033423">
    <property type="component" value="Unassembled WGS sequence"/>
</dbReference>
<feature type="transmembrane region" description="Helical" evidence="2">
    <location>
        <begin position="538"/>
        <end position="561"/>
    </location>
</feature>
<keyword evidence="2" id="KW-1133">Transmembrane helix</keyword>
<proteinExistence type="inferred from homology"/>
<keyword evidence="2" id="KW-0812">Transmembrane</keyword>
<protein>
    <submittedName>
        <fullName evidence="4">Unusual protein kinase</fullName>
    </submittedName>
</protein>
<feature type="transmembrane region" description="Helical" evidence="2">
    <location>
        <begin position="510"/>
        <end position="532"/>
    </location>
</feature>
<keyword evidence="5" id="KW-1185">Reference proteome</keyword>
<comment type="similarity">
    <text evidence="1">Belongs to the protein kinase superfamily. ADCK protein kinase family.</text>
</comment>
<gene>
    <name evidence="4" type="ORF">MBAV_002915</name>
</gene>
<dbReference type="PANTHER" id="PTHR10566">
    <property type="entry name" value="CHAPERONE-ACTIVITY OF BC1 COMPLEX CABC1 -RELATED"/>
    <property type="match status" value="1"/>
</dbReference>